<evidence type="ECO:0000259" key="3">
    <source>
        <dbReference type="PROSITE" id="PS50977"/>
    </source>
</evidence>
<evidence type="ECO:0000313" key="4">
    <source>
        <dbReference type="EMBL" id="KEQ26921.1"/>
    </source>
</evidence>
<dbReference type="SUPFAM" id="SSF46689">
    <property type="entry name" value="Homeodomain-like"/>
    <property type="match status" value="1"/>
</dbReference>
<dbReference type="InterPro" id="IPR023772">
    <property type="entry name" value="DNA-bd_HTH_TetR-type_CS"/>
</dbReference>
<reference evidence="4 5" key="1">
    <citation type="submission" date="2014-06" db="EMBL/GenBank/DDBJ databases">
        <title>Draft genome sequence of Paenibacillus sp. MSt1.</title>
        <authorList>
            <person name="Aw Y.K."/>
            <person name="Ong K.S."/>
            <person name="Gan H.M."/>
            <person name="Lee S.M."/>
        </authorList>
    </citation>
    <scope>NUCLEOTIDE SEQUENCE [LARGE SCALE GENOMIC DNA]</scope>
    <source>
        <strain evidence="4 5">MSt1</strain>
    </source>
</reference>
<dbReference type="GO" id="GO:0000976">
    <property type="term" value="F:transcription cis-regulatory region binding"/>
    <property type="evidence" value="ECO:0007669"/>
    <property type="project" value="TreeGrafter"/>
</dbReference>
<dbReference type="GO" id="GO:0003700">
    <property type="term" value="F:DNA-binding transcription factor activity"/>
    <property type="evidence" value="ECO:0007669"/>
    <property type="project" value="TreeGrafter"/>
</dbReference>
<protein>
    <submittedName>
        <fullName evidence="4">TetR family transcriptional regulator</fullName>
    </submittedName>
</protein>
<comment type="caution">
    <text evidence="4">The sequence shown here is derived from an EMBL/GenBank/DDBJ whole genome shotgun (WGS) entry which is preliminary data.</text>
</comment>
<dbReference type="EMBL" id="JNVM01000005">
    <property type="protein sequence ID" value="KEQ26921.1"/>
    <property type="molecule type" value="Genomic_DNA"/>
</dbReference>
<sequence length="201" mass="22948">MLRASRKQELKERIFAHAIKLFKEKGFDNVTVEEITQACGIAKGTFYNYFPKKEAVLLHLAVSQLESVHETIQNNKNMPDLKQQLLHLFNNLFHQYAEQPDMVRLVVSEMMRADMFINAEMRIIERYRQALAALLDDAKNKGQLTTQAVSGDIAAVLTGVYFNSLMIWLSAGTDAIQIETLFQRHFDIVWEGICLGGVVKQ</sequence>
<dbReference type="eggNOG" id="COG1309">
    <property type="taxonomic scope" value="Bacteria"/>
</dbReference>
<evidence type="ECO:0000256" key="2">
    <source>
        <dbReference type="PROSITE-ProRule" id="PRU00335"/>
    </source>
</evidence>
<dbReference type="Gene3D" id="1.10.357.10">
    <property type="entry name" value="Tetracycline Repressor, domain 2"/>
    <property type="match status" value="1"/>
</dbReference>
<name>A0A081P898_9BACL</name>
<keyword evidence="5" id="KW-1185">Reference proteome</keyword>
<proteinExistence type="predicted"/>
<organism evidence="4 5">
    <name type="scientific">Paenibacillus tyrfis</name>
    <dbReference type="NCBI Taxonomy" id="1501230"/>
    <lineage>
        <taxon>Bacteria</taxon>
        <taxon>Bacillati</taxon>
        <taxon>Bacillota</taxon>
        <taxon>Bacilli</taxon>
        <taxon>Bacillales</taxon>
        <taxon>Paenibacillaceae</taxon>
        <taxon>Paenibacillus</taxon>
    </lineage>
</organism>
<gene>
    <name evidence="4" type="ORF">ET33_29765</name>
</gene>
<feature type="domain" description="HTH tetR-type" evidence="3">
    <location>
        <begin position="8"/>
        <end position="68"/>
    </location>
</feature>
<dbReference type="PANTHER" id="PTHR30055:SF226">
    <property type="entry name" value="HTH-TYPE TRANSCRIPTIONAL REGULATOR PKSA"/>
    <property type="match status" value="1"/>
</dbReference>
<dbReference type="PROSITE" id="PS50977">
    <property type="entry name" value="HTH_TETR_2"/>
    <property type="match status" value="1"/>
</dbReference>
<dbReference type="PANTHER" id="PTHR30055">
    <property type="entry name" value="HTH-TYPE TRANSCRIPTIONAL REGULATOR RUTR"/>
    <property type="match status" value="1"/>
</dbReference>
<dbReference type="InterPro" id="IPR001647">
    <property type="entry name" value="HTH_TetR"/>
</dbReference>
<dbReference type="InterPro" id="IPR050109">
    <property type="entry name" value="HTH-type_TetR-like_transc_reg"/>
</dbReference>
<accession>A0A081P898</accession>
<evidence type="ECO:0000313" key="5">
    <source>
        <dbReference type="Proteomes" id="UP000028123"/>
    </source>
</evidence>
<dbReference type="InterPro" id="IPR036271">
    <property type="entry name" value="Tet_transcr_reg_TetR-rel_C_sf"/>
</dbReference>
<dbReference type="PRINTS" id="PR00455">
    <property type="entry name" value="HTHTETR"/>
</dbReference>
<dbReference type="Proteomes" id="UP000028123">
    <property type="component" value="Unassembled WGS sequence"/>
</dbReference>
<dbReference type="RefSeq" id="WP_036678301.1">
    <property type="nucleotide sequence ID" value="NZ_JNVM01000005.1"/>
</dbReference>
<dbReference type="OrthoDB" id="268339at2"/>
<dbReference type="AlphaFoldDB" id="A0A081P898"/>
<evidence type="ECO:0000256" key="1">
    <source>
        <dbReference type="ARBA" id="ARBA00023125"/>
    </source>
</evidence>
<dbReference type="Pfam" id="PF00440">
    <property type="entry name" value="TetR_N"/>
    <property type="match status" value="1"/>
</dbReference>
<dbReference type="InterPro" id="IPR009057">
    <property type="entry name" value="Homeodomain-like_sf"/>
</dbReference>
<dbReference type="SUPFAM" id="SSF48498">
    <property type="entry name" value="Tetracyclin repressor-like, C-terminal domain"/>
    <property type="match status" value="1"/>
</dbReference>
<dbReference type="PROSITE" id="PS01081">
    <property type="entry name" value="HTH_TETR_1"/>
    <property type="match status" value="1"/>
</dbReference>
<feature type="DNA-binding region" description="H-T-H motif" evidence="2">
    <location>
        <begin position="31"/>
        <end position="50"/>
    </location>
</feature>
<keyword evidence="1 2" id="KW-0238">DNA-binding</keyword>